<dbReference type="PROSITE" id="PS01209">
    <property type="entry name" value="LDLRA_1"/>
    <property type="match status" value="1"/>
</dbReference>
<feature type="disulfide bond" evidence="2">
    <location>
        <begin position="75"/>
        <end position="90"/>
    </location>
</feature>
<dbReference type="SUPFAM" id="SSF57424">
    <property type="entry name" value="LDL receptor-like module"/>
    <property type="match status" value="1"/>
</dbReference>
<dbReference type="SMART" id="SM00192">
    <property type="entry name" value="LDLa"/>
    <property type="match status" value="1"/>
</dbReference>
<dbReference type="EMBL" id="GGNE01000180">
    <property type="protein sequence ID" value="MIC88721.1"/>
    <property type="molecule type" value="Transcribed_RNA"/>
</dbReference>
<protein>
    <submittedName>
        <fullName evidence="4">Scol-LDLA</fullName>
    </submittedName>
</protein>
<evidence type="ECO:0000256" key="2">
    <source>
        <dbReference type="PROSITE-ProRule" id="PRU00124"/>
    </source>
</evidence>
<feature type="chain" id="PRO_5020027851" evidence="3">
    <location>
        <begin position="25"/>
        <end position="231"/>
    </location>
</feature>
<proteinExistence type="predicted"/>
<dbReference type="PROSITE" id="PS50068">
    <property type="entry name" value="LDLRA_2"/>
    <property type="match status" value="1"/>
</dbReference>
<name>A0A4D5R9I0_SCOVI</name>
<dbReference type="Gene3D" id="4.10.400.10">
    <property type="entry name" value="Low-density Lipoprotein Receptor"/>
    <property type="match status" value="1"/>
</dbReference>
<evidence type="ECO:0000256" key="1">
    <source>
        <dbReference type="ARBA" id="ARBA00023157"/>
    </source>
</evidence>
<keyword evidence="1 2" id="KW-1015">Disulfide bond</keyword>
<accession>A0A4D5R9I0</accession>
<dbReference type="InterPro" id="IPR023415">
    <property type="entry name" value="LDLR_class-A_CS"/>
</dbReference>
<organism evidence="4">
    <name type="scientific">Scolopendra viridis</name>
    <name type="common">Giant centipede</name>
    <dbReference type="NCBI Taxonomy" id="118503"/>
    <lineage>
        <taxon>Eukaryota</taxon>
        <taxon>Metazoa</taxon>
        <taxon>Ecdysozoa</taxon>
        <taxon>Arthropoda</taxon>
        <taxon>Myriapoda</taxon>
        <taxon>Chilopoda</taxon>
        <taxon>Pleurostigmophora</taxon>
        <taxon>Scolopendromorpha</taxon>
        <taxon>Scolopendridae</taxon>
        <taxon>Scolopendra</taxon>
    </lineage>
</organism>
<evidence type="ECO:0000313" key="4">
    <source>
        <dbReference type="EMBL" id="MIC88721.1"/>
    </source>
</evidence>
<gene>
    <name evidence="4" type="primary">Scol-LDLA</name>
</gene>
<dbReference type="AlphaFoldDB" id="A0A4D5R9I0"/>
<dbReference type="InterPro" id="IPR002172">
    <property type="entry name" value="LDrepeatLR_classA_rpt"/>
</dbReference>
<evidence type="ECO:0000256" key="3">
    <source>
        <dbReference type="SAM" id="SignalP"/>
    </source>
</evidence>
<sequence>MMAIFFRSIAIGSLILSYLQIMESTPKCGYEAIKEQYHLTREEGSLELPEACEWDAPFQCITVHNRLCIRTENFCDLVADCLDGSDEIDCRPKEYGEFFPRLTGTNLKVFKLLTFASSDYSHSNFDVHQFINQAPVDENYQVGNPWRWLQDYQISPFINFTFRNLATIHKTFYDEPGVMAAYIISLSKANNEDVGFGYRELNNLVLLMRYLNEAINKVILRADKYQVPYYM</sequence>
<feature type="signal peptide" evidence="3">
    <location>
        <begin position="1"/>
        <end position="24"/>
    </location>
</feature>
<reference evidence="4" key="1">
    <citation type="journal article" date="2018" name="Toxicon">
        <title>Venom-gland transcriptomics and venom proteomics of the giant Florida blue centipede, Scolopendra viridis.</title>
        <authorList>
            <person name="Ward M.J."/>
            <person name="Rokyta D.R."/>
        </authorList>
    </citation>
    <scope>NUCLEOTIDE SEQUENCE</scope>
    <source>
        <tissue evidence="4">Venom gland</tissue>
    </source>
</reference>
<dbReference type="InterPro" id="IPR036055">
    <property type="entry name" value="LDL_receptor-like_sf"/>
</dbReference>
<dbReference type="CDD" id="cd00112">
    <property type="entry name" value="LDLa"/>
    <property type="match status" value="1"/>
</dbReference>
<keyword evidence="3" id="KW-0732">Signal</keyword>
<comment type="caution">
    <text evidence="2">Lacks conserved residue(s) required for the propagation of feature annotation.</text>
</comment>